<proteinExistence type="predicted"/>
<sequence length="250" mass="29405">MLLNLLRLKSLKQVYRSALNFKSFHKVVYGRFYSVILETENQGDLSNKKEALNENKEDQNAEPWIGGKTPKGLLVPQGNYIKVMHAGKLITKINTTLHESNKKATEYAQKMLYDYLTMKNLVLNQYRHKSDSRGDYLEVKAGEISFICDPEDLKLIENYTWMHSIKSKLIFSNEKKISFIEHKIGLDPERFDISFNNGDLYDYRKRNLAVKLKEKIKKVKRVGKLRIIDADEEKFMFEFPENRELEEEQL</sequence>
<dbReference type="AlphaFoldDB" id="A0AAU9J636"/>
<organism evidence="1 2">
    <name type="scientific">Blepharisma stoltei</name>
    <dbReference type="NCBI Taxonomy" id="1481888"/>
    <lineage>
        <taxon>Eukaryota</taxon>
        <taxon>Sar</taxon>
        <taxon>Alveolata</taxon>
        <taxon>Ciliophora</taxon>
        <taxon>Postciliodesmatophora</taxon>
        <taxon>Heterotrichea</taxon>
        <taxon>Heterotrichida</taxon>
        <taxon>Blepharismidae</taxon>
        <taxon>Blepharisma</taxon>
    </lineage>
</organism>
<dbReference type="EMBL" id="CAJZBQ010000027">
    <property type="protein sequence ID" value="CAG9320756.1"/>
    <property type="molecule type" value="Genomic_DNA"/>
</dbReference>
<accession>A0AAU9J636</accession>
<keyword evidence="2" id="KW-1185">Reference proteome</keyword>
<evidence type="ECO:0000313" key="1">
    <source>
        <dbReference type="EMBL" id="CAG9320756.1"/>
    </source>
</evidence>
<name>A0AAU9J636_9CILI</name>
<protein>
    <submittedName>
        <fullName evidence="1">Uncharacterized protein</fullName>
    </submittedName>
</protein>
<comment type="caution">
    <text evidence="1">The sequence shown here is derived from an EMBL/GenBank/DDBJ whole genome shotgun (WGS) entry which is preliminary data.</text>
</comment>
<dbReference type="Proteomes" id="UP001162131">
    <property type="component" value="Unassembled WGS sequence"/>
</dbReference>
<reference evidence="1" key="1">
    <citation type="submission" date="2021-09" db="EMBL/GenBank/DDBJ databases">
        <authorList>
            <consortium name="AG Swart"/>
            <person name="Singh M."/>
            <person name="Singh A."/>
            <person name="Seah K."/>
            <person name="Emmerich C."/>
        </authorList>
    </citation>
    <scope>NUCLEOTIDE SEQUENCE</scope>
    <source>
        <strain evidence="1">ATCC30299</strain>
    </source>
</reference>
<evidence type="ECO:0000313" key="2">
    <source>
        <dbReference type="Proteomes" id="UP001162131"/>
    </source>
</evidence>
<gene>
    <name evidence="1" type="ORF">BSTOLATCC_MIC27336</name>
</gene>